<feature type="region of interest" description="Disordered" evidence="1">
    <location>
        <begin position="12"/>
        <end position="42"/>
    </location>
</feature>
<evidence type="ECO:0000313" key="2">
    <source>
        <dbReference type="EMBL" id="JAC76787.1"/>
    </source>
</evidence>
<proteinExistence type="predicted"/>
<accession>A0A061RV90</accession>
<dbReference type="AlphaFoldDB" id="A0A061RV90"/>
<dbReference type="EMBL" id="GBEZ01008773">
    <property type="protein sequence ID" value="JAC76787.1"/>
    <property type="molecule type" value="Transcribed_RNA"/>
</dbReference>
<gene>
    <name evidence="2" type="ORF">TSPGSL018_19259</name>
</gene>
<protein>
    <submittedName>
        <fullName evidence="2">Uncharacterized protein</fullName>
    </submittedName>
</protein>
<evidence type="ECO:0000256" key="1">
    <source>
        <dbReference type="SAM" id="MobiDB-lite"/>
    </source>
</evidence>
<organism evidence="2">
    <name type="scientific">Tetraselmis sp. GSL018</name>
    <dbReference type="NCBI Taxonomy" id="582737"/>
    <lineage>
        <taxon>Eukaryota</taxon>
        <taxon>Viridiplantae</taxon>
        <taxon>Chlorophyta</taxon>
        <taxon>core chlorophytes</taxon>
        <taxon>Chlorodendrophyceae</taxon>
        <taxon>Chlorodendrales</taxon>
        <taxon>Chlorodendraceae</taxon>
        <taxon>Tetraselmis</taxon>
    </lineage>
</organism>
<sequence>MWMEGVAELEFSVSSGRRPPFPSLSSGTRRGPLAESSRTSDSSELVRTTTLSLFSAATCRCCPGLGVASLPYASVDSSDSSISRSSSRYFAFTRSEIPFEDLITSSKICFVSRSFCIAYLS</sequence>
<name>A0A061RV90_9CHLO</name>
<reference evidence="2" key="1">
    <citation type="submission" date="2014-05" db="EMBL/GenBank/DDBJ databases">
        <title>The transcriptome of the halophilic microalga Tetraselmis sp. GSL018 isolated from the Great Salt Lake, Utah.</title>
        <authorList>
            <person name="Jinkerson R.E."/>
            <person name="D'Adamo S."/>
            <person name="Posewitz M.C."/>
        </authorList>
    </citation>
    <scope>NUCLEOTIDE SEQUENCE</scope>
    <source>
        <strain evidence="2">GSL018</strain>
    </source>
</reference>